<proteinExistence type="predicted"/>
<dbReference type="RefSeq" id="WP_076548929.1">
    <property type="nucleotide sequence ID" value="NZ_FTMA01000005.1"/>
</dbReference>
<evidence type="ECO:0008006" key="4">
    <source>
        <dbReference type="Google" id="ProtNLM"/>
    </source>
</evidence>
<keyword evidence="3" id="KW-1185">Reference proteome</keyword>
<sequence length="345" mass="40417">MNFRNLFYKLRNWEFWPIQIIYAPMMFYWFYLAFKAKSFFFFNTANPSIYNGGFAMESKKGIYDLIPANYYPKTILVTSTTTGALIKTLIENKKITFPIIAKPDIGQRGVLVKLLNNLEEVIAYKRKFKVNFLLQEFIDYPNEVGVFYCRQPNQSKGYVSGIVGKHFLEVIGDGVSTIQELIEKEPRYCLQLKVLQRDQPMQLDKILKKGERYTVVPFGNHSLGSKFVDLSHLIDPEIERSIDFVCKQIPGFYFGRLDIKYHSWSDLCRGQNFSIIELNGAKSEPTHIYDPKHSILYAWSEIIRHWRILYQISVLNAQREQMSHLSSKQGFEMIRNHFSYIKSIS</sequence>
<dbReference type="OrthoDB" id="9775266at2"/>
<keyword evidence="1" id="KW-0812">Transmembrane</keyword>
<organism evidence="2 3">
    <name type="scientific">Maribacter ulvicola</name>
    <dbReference type="NCBI Taxonomy" id="228959"/>
    <lineage>
        <taxon>Bacteria</taxon>
        <taxon>Pseudomonadati</taxon>
        <taxon>Bacteroidota</taxon>
        <taxon>Flavobacteriia</taxon>
        <taxon>Flavobacteriales</taxon>
        <taxon>Flavobacteriaceae</taxon>
        <taxon>Maribacter</taxon>
    </lineage>
</organism>
<dbReference type="AlphaFoldDB" id="A0A1N6X8F7"/>
<dbReference type="STRING" id="228959.SAMN05421797_10527"/>
<reference evidence="3" key="1">
    <citation type="submission" date="2017-01" db="EMBL/GenBank/DDBJ databases">
        <authorList>
            <person name="Varghese N."/>
            <person name="Submissions S."/>
        </authorList>
    </citation>
    <scope>NUCLEOTIDE SEQUENCE [LARGE SCALE GENOMIC DNA]</scope>
    <source>
        <strain evidence="3">DSM 15366</strain>
    </source>
</reference>
<evidence type="ECO:0000313" key="2">
    <source>
        <dbReference type="EMBL" id="SIQ98583.1"/>
    </source>
</evidence>
<name>A0A1N6X8F7_9FLAO</name>
<gene>
    <name evidence="2" type="ORF">SAMN05421797_10527</name>
</gene>
<dbReference type="Proteomes" id="UP000186953">
    <property type="component" value="Unassembled WGS sequence"/>
</dbReference>
<accession>A0A1N6X8F7</accession>
<dbReference type="EMBL" id="FTMA01000005">
    <property type="protein sequence ID" value="SIQ98583.1"/>
    <property type="molecule type" value="Genomic_DNA"/>
</dbReference>
<keyword evidence="1" id="KW-0472">Membrane</keyword>
<evidence type="ECO:0000313" key="3">
    <source>
        <dbReference type="Proteomes" id="UP000186953"/>
    </source>
</evidence>
<feature type="transmembrane region" description="Helical" evidence="1">
    <location>
        <begin position="15"/>
        <end position="34"/>
    </location>
</feature>
<keyword evidence="1" id="KW-1133">Transmembrane helix</keyword>
<dbReference type="SUPFAM" id="SSF56059">
    <property type="entry name" value="Glutathione synthetase ATP-binding domain-like"/>
    <property type="match status" value="1"/>
</dbReference>
<protein>
    <recommendedName>
        <fullName evidence="4">ATP-grasp domain-containing protein</fullName>
    </recommendedName>
</protein>
<evidence type="ECO:0000256" key="1">
    <source>
        <dbReference type="SAM" id="Phobius"/>
    </source>
</evidence>